<sequence>PENNDLLEIKSKIKITRKWYQKLKKNKQNITEKENKLKEIGKEVANWLTKLKTKYKEVDTTSNLEEENINEEKEFEYKKELKT</sequence>
<proteinExistence type="predicted"/>
<reference evidence="1" key="1">
    <citation type="submission" date="2021-06" db="EMBL/GenBank/DDBJ databases">
        <authorList>
            <person name="Kallberg Y."/>
            <person name="Tangrot J."/>
            <person name="Rosling A."/>
        </authorList>
    </citation>
    <scope>NUCLEOTIDE SEQUENCE</scope>
    <source>
        <strain evidence="1">IL203A</strain>
    </source>
</reference>
<feature type="non-terminal residue" evidence="1">
    <location>
        <position position="1"/>
    </location>
</feature>
<accession>A0ACA9NYN4</accession>
<comment type="caution">
    <text evidence="1">The sequence shown here is derived from an EMBL/GenBank/DDBJ whole genome shotgun (WGS) entry which is preliminary data.</text>
</comment>
<keyword evidence="2" id="KW-1185">Reference proteome</keyword>
<dbReference type="Proteomes" id="UP000789702">
    <property type="component" value="Unassembled WGS sequence"/>
</dbReference>
<feature type="non-terminal residue" evidence="1">
    <location>
        <position position="83"/>
    </location>
</feature>
<organism evidence="1 2">
    <name type="scientific">Dentiscutata heterogama</name>
    <dbReference type="NCBI Taxonomy" id="1316150"/>
    <lineage>
        <taxon>Eukaryota</taxon>
        <taxon>Fungi</taxon>
        <taxon>Fungi incertae sedis</taxon>
        <taxon>Mucoromycota</taxon>
        <taxon>Glomeromycotina</taxon>
        <taxon>Glomeromycetes</taxon>
        <taxon>Diversisporales</taxon>
        <taxon>Gigasporaceae</taxon>
        <taxon>Dentiscutata</taxon>
    </lineage>
</organism>
<name>A0ACA9NYN4_9GLOM</name>
<dbReference type="EMBL" id="CAJVPU010021872">
    <property type="protein sequence ID" value="CAG8683122.1"/>
    <property type="molecule type" value="Genomic_DNA"/>
</dbReference>
<evidence type="ECO:0000313" key="2">
    <source>
        <dbReference type="Proteomes" id="UP000789702"/>
    </source>
</evidence>
<evidence type="ECO:0000313" key="1">
    <source>
        <dbReference type="EMBL" id="CAG8683122.1"/>
    </source>
</evidence>
<protein>
    <submittedName>
        <fullName evidence="1">13818_t:CDS:1</fullName>
    </submittedName>
</protein>
<gene>
    <name evidence="1" type="ORF">DHETER_LOCUS10763</name>
</gene>